<keyword evidence="1 2" id="KW-0238">DNA-binding</keyword>
<dbReference type="OrthoDB" id="9809878at2"/>
<dbReference type="STRING" id="1796646.A4V02_12330"/>
<dbReference type="Pfam" id="PF00436">
    <property type="entry name" value="SSB"/>
    <property type="match status" value="1"/>
</dbReference>
<dbReference type="NCBIfam" id="TIGR00621">
    <property type="entry name" value="ssb"/>
    <property type="match status" value="1"/>
</dbReference>
<comment type="subunit">
    <text evidence="2">Homotetramer.</text>
</comment>
<dbReference type="EMBL" id="CP015402">
    <property type="protein sequence ID" value="ANU64428.1"/>
    <property type="molecule type" value="Genomic_DNA"/>
</dbReference>
<evidence type="ECO:0000256" key="1">
    <source>
        <dbReference type="ARBA" id="ARBA00023125"/>
    </source>
</evidence>
<dbReference type="PIRSF" id="PIRSF002070">
    <property type="entry name" value="SSB"/>
    <property type="match status" value="1"/>
</dbReference>
<evidence type="ECO:0000313" key="4">
    <source>
        <dbReference type="EMBL" id="ANU64428.1"/>
    </source>
</evidence>
<keyword evidence="6" id="KW-1185">Reference proteome</keyword>
<proteinExistence type="inferred from homology"/>
<evidence type="ECO:0000313" key="5">
    <source>
        <dbReference type="EMBL" id="TGY75919.1"/>
    </source>
</evidence>
<dbReference type="InterPro" id="IPR011344">
    <property type="entry name" value="ssDNA-bd"/>
</dbReference>
<name>A0A1B1SCB7_9BACT</name>
<sequence length="112" mass="12819">MGVNKVILLGNVGVDPTIRYVETRPVATFTLATTERAYTSASGAQIPERTEWHRIVMWDGAAETAEKYIRKGTRLYIEGKLRTRVWEDRNTIKRNVTEIIVDTFEILAPPRQ</sequence>
<evidence type="ECO:0000313" key="6">
    <source>
        <dbReference type="Proteomes" id="UP000186351"/>
    </source>
</evidence>
<dbReference type="PANTHER" id="PTHR10302:SF27">
    <property type="entry name" value="SINGLE-STRANDED DNA-BINDING PROTEIN"/>
    <property type="match status" value="1"/>
</dbReference>
<dbReference type="Proteomes" id="UP000186351">
    <property type="component" value="Chromosome"/>
</dbReference>
<evidence type="ECO:0000256" key="3">
    <source>
        <dbReference type="PIRNR" id="PIRNR002070"/>
    </source>
</evidence>
<accession>A0A1Z2XGC1</accession>
<reference evidence="4" key="2">
    <citation type="submission" date="2017-04" db="EMBL/GenBank/DDBJ databases">
        <title>Complete Genome Sequences of Twelve Strains of a Stable Defined Moderately Diverse Mouse Microbiota 2 (sDMDMm2).</title>
        <authorList>
            <person name="Uchimura Y."/>
            <person name="Wyss M."/>
            <person name="Brugiroux S."/>
            <person name="Limenitakis J.P."/>
            <person name="Stecher B."/>
            <person name="McCoy K.D."/>
            <person name="Macpherson A.J."/>
        </authorList>
    </citation>
    <scope>NUCLEOTIDE SEQUENCE</scope>
    <source>
        <strain evidence="4">YL27</strain>
    </source>
</reference>
<dbReference type="InterPro" id="IPR012340">
    <property type="entry name" value="NA-bd_OB-fold"/>
</dbReference>
<dbReference type="PANTHER" id="PTHR10302">
    <property type="entry name" value="SINGLE-STRANDED DNA-BINDING PROTEIN"/>
    <property type="match status" value="1"/>
</dbReference>
<dbReference type="AlphaFoldDB" id="A0A1B1SCB7"/>
<dbReference type="CDD" id="cd04496">
    <property type="entry name" value="SSB_OBF"/>
    <property type="match status" value="1"/>
</dbReference>
<evidence type="ECO:0000256" key="2">
    <source>
        <dbReference type="HAMAP-Rule" id="MF_00984"/>
    </source>
</evidence>
<dbReference type="SUPFAM" id="SSF50249">
    <property type="entry name" value="Nucleic acid-binding proteins"/>
    <property type="match status" value="1"/>
</dbReference>
<dbReference type="PROSITE" id="PS50935">
    <property type="entry name" value="SSB"/>
    <property type="match status" value="1"/>
</dbReference>
<dbReference type="GO" id="GO:0009295">
    <property type="term" value="C:nucleoid"/>
    <property type="evidence" value="ECO:0007669"/>
    <property type="project" value="TreeGrafter"/>
</dbReference>
<evidence type="ECO:0000313" key="7">
    <source>
        <dbReference type="Proteomes" id="UP000306630"/>
    </source>
</evidence>
<dbReference type="EMBL" id="SRYD01000007">
    <property type="protein sequence ID" value="TGY75919.1"/>
    <property type="molecule type" value="Genomic_DNA"/>
</dbReference>
<dbReference type="Gene3D" id="2.40.50.140">
    <property type="entry name" value="Nucleic acid-binding proteins"/>
    <property type="match status" value="1"/>
</dbReference>
<dbReference type="GO" id="GO:0003697">
    <property type="term" value="F:single-stranded DNA binding"/>
    <property type="evidence" value="ECO:0007669"/>
    <property type="project" value="UniProtKB-UniRule"/>
</dbReference>
<dbReference type="HAMAP" id="MF_00984">
    <property type="entry name" value="SSB"/>
    <property type="match status" value="1"/>
</dbReference>
<dbReference type="GO" id="GO:0006260">
    <property type="term" value="P:DNA replication"/>
    <property type="evidence" value="ECO:0007669"/>
    <property type="project" value="InterPro"/>
</dbReference>
<gene>
    <name evidence="5" type="primary">ssb</name>
    <name evidence="4" type="ORF">A4V02_12330</name>
    <name evidence="5" type="ORF">E5333_02670</name>
</gene>
<comment type="caution">
    <text evidence="2">Lacks conserved residue(s) required for the propagation of feature annotation.</text>
</comment>
<organism evidence="4 6">
    <name type="scientific">Muribaculum intestinale</name>
    <dbReference type="NCBI Taxonomy" id="1796646"/>
    <lineage>
        <taxon>Bacteria</taxon>
        <taxon>Pseudomonadati</taxon>
        <taxon>Bacteroidota</taxon>
        <taxon>Bacteroidia</taxon>
        <taxon>Bacteroidales</taxon>
        <taxon>Muribaculaceae</taxon>
        <taxon>Muribaculum</taxon>
    </lineage>
</organism>
<dbReference type="Proteomes" id="UP000306630">
    <property type="component" value="Unassembled WGS sequence"/>
</dbReference>
<dbReference type="KEGG" id="pary:A4V02_12330"/>
<reference evidence="6" key="1">
    <citation type="submission" date="2016-04" db="EMBL/GenBank/DDBJ databases">
        <title>Complete Genome Sequences of Twelve Strains of a Stable Defined Moderately Diverse Mouse Microbiota 2 (sDMDMm2).</title>
        <authorList>
            <person name="Uchimura Y."/>
            <person name="Wyss M."/>
            <person name="Brugiroux S."/>
            <person name="Limenitakis J.P."/>
            <person name="Stecher B."/>
            <person name="McCoy K.D."/>
            <person name="Macpherson A.J."/>
        </authorList>
    </citation>
    <scope>NUCLEOTIDE SEQUENCE [LARGE SCALE GENOMIC DNA]</scope>
    <source>
        <strain evidence="6">YL27</strain>
    </source>
</reference>
<dbReference type="InterPro" id="IPR000424">
    <property type="entry name" value="Primosome_PriB/ssb"/>
</dbReference>
<reference evidence="5 7" key="3">
    <citation type="submission" date="2019-04" db="EMBL/GenBank/DDBJ databases">
        <title>Microbes associate with the intestines of laboratory mice.</title>
        <authorList>
            <person name="Navarre W."/>
            <person name="Wong E."/>
            <person name="Huang K."/>
            <person name="Tropini C."/>
            <person name="Ng K."/>
            <person name="Yu B."/>
        </authorList>
    </citation>
    <scope>NUCLEOTIDE SEQUENCE [LARGE SCALE GENOMIC DNA]</scope>
    <source>
        <strain evidence="5 7">NM06_A21</strain>
    </source>
</reference>
<accession>A0A1B1SCB7</accession>
<protein>
    <recommendedName>
        <fullName evidence="2 3">Single-stranded DNA-binding protein</fullName>
        <shortName evidence="2">SSB</shortName>
    </recommendedName>
</protein>